<feature type="transmembrane region" description="Helical" evidence="5">
    <location>
        <begin position="282"/>
        <end position="303"/>
    </location>
</feature>
<dbReference type="RefSeq" id="WP_043118427.1">
    <property type="nucleotide sequence ID" value="NZ_JRAA01000003.1"/>
</dbReference>
<feature type="transmembrane region" description="Helical" evidence="5">
    <location>
        <begin position="83"/>
        <end position="102"/>
    </location>
</feature>
<dbReference type="AlphaFoldDB" id="A0A0B0H5D1"/>
<organism evidence="6 7">
    <name type="scientific">Solemya velum gill symbiont</name>
    <dbReference type="NCBI Taxonomy" id="2340"/>
    <lineage>
        <taxon>Bacteria</taxon>
        <taxon>Pseudomonadati</taxon>
        <taxon>Pseudomonadota</taxon>
        <taxon>Gammaproteobacteria</taxon>
        <taxon>sulfur-oxidizing symbionts</taxon>
    </lineage>
</organism>
<proteinExistence type="predicted"/>
<dbReference type="STRING" id="2340.JV46_24760"/>
<dbReference type="Proteomes" id="UP000030856">
    <property type="component" value="Unassembled WGS sequence"/>
</dbReference>
<sequence>MSETRRLPYFPISFFSMIMGLAGYVLVWMQCEELKLYPIYPSEYLAVLALGLFLLLLSIYTAKAIKHPDKVKAELHHPVMLSFFPTISISLILIGTMLSLWFPKTAFYIWTSGAVLQLILTLYILSKWIHHDHFEIHHISPAWFIPVVGNILVPLAGIQYAPIELNWFFFSIGLLFWIVLFTIIMYRMIFHHPMPEALLPTLFIIIAPPAVGFAAYLNLSPELDNFARILYYSALFLTMLLLSQGLRFLRLPFTLSWWAYSFPLAAITIATFAMYAETGTRAFLAIGYALHLLLTAVIATLLLRTFLAARRGEICRPPQM</sequence>
<dbReference type="Gene3D" id="1.50.10.150">
    <property type="entry name" value="Voltage-dependent anion channel"/>
    <property type="match status" value="1"/>
</dbReference>
<dbReference type="InterPro" id="IPR004695">
    <property type="entry name" value="SLAC1/Mae1/Ssu1/TehA"/>
</dbReference>
<gene>
    <name evidence="6" type="ORF">JV46_24760</name>
</gene>
<dbReference type="InterPro" id="IPR038665">
    <property type="entry name" value="Voltage-dep_anion_channel_sf"/>
</dbReference>
<feature type="transmembrane region" description="Helical" evidence="5">
    <location>
        <begin position="7"/>
        <end position="29"/>
    </location>
</feature>
<dbReference type="PANTHER" id="PTHR37955">
    <property type="entry name" value="TELLURITE RESISTANCE PROTEIN TEHA"/>
    <property type="match status" value="1"/>
</dbReference>
<dbReference type="GeneID" id="86990370"/>
<feature type="transmembrane region" description="Helical" evidence="5">
    <location>
        <begin position="167"/>
        <end position="186"/>
    </location>
</feature>
<accession>A0A0B0H5D1</accession>
<feature type="transmembrane region" description="Helical" evidence="5">
    <location>
        <begin position="44"/>
        <end position="62"/>
    </location>
</feature>
<name>A0A0B0H5D1_SOVGS</name>
<dbReference type="InterPro" id="IPR052951">
    <property type="entry name" value="Tellurite_res_ion_channel"/>
</dbReference>
<comment type="subcellular location">
    <subcellularLocation>
        <location evidence="1">Membrane</location>
        <topology evidence="1">Multi-pass membrane protein</topology>
    </subcellularLocation>
</comment>
<feature type="transmembrane region" description="Helical" evidence="5">
    <location>
        <begin position="256"/>
        <end position="276"/>
    </location>
</feature>
<feature type="transmembrane region" description="Helical" evidence="5">
    <location>
        <begin position="229"/>
        <end position="249"/>
    </location>
</feature>
<keyword evidence="3 5" id="KW-1133">Transmembrane helix</keyword>
<evidence type="ECO:0000256" key="3">
    <source>
        <dbReference type="ARBA" id="ARBA00022989"/>
    </source>
</evidence>
<dbReference type="eggNOG" id="COG1275">
    <property type="taxonomic scope" value="Bacteria"/>
</dbReference>
<reference evidence="6 7" key="1">
    <citation type="journal article" date="2014" name="BMC Genomics">
        <title>The genome of the intracellular bacterium of the coastal bivalve, Solemya velum: a blueprint for thriving in and out of symbiosis.</title>
        <authorList>
            <person name="Dmytrenko O."/>
            <person name="Russell S.L."/>
            <person name="Loo W.T."/>
            <person name="Fontanez K.M."/>
            <person name="Liao L."/>
            <person name="Roeselers G."/>
            <person name="Sharma R."/>
            <person name="Stewart F.J."/>
            <person name="Newton I.L."/>
            <person name="Woyke T."/>
            <person name="Wu D."/>
            <person name="Lang J.M."/>
            <person name="Eisen J.A."/>
            <person name="Cavanaugh C.M."/>
        </authorList>
    </citation>
    <scope>NUCLEOTIDE SEQUENCE [LARGE SCALE GENOMIC DNA]</scope>
    <source>
        <strain evidence="6 7">WH</strain>
    </source>
</reference>
<dbReference type="GO" id="GO:0046583">
    <property type="term" value="F:monoatomic cation efflux transmembrane transporter activity"/>
    <property type="evidence" value="ECO:0007669"/>
    <property type="project" value="TreeGrafter"/>
</dbReference>
<dbReference type="GO" id="GO:0005886">
    <property type="term" value="C:plasma membrane"/>
    <property type="evidence" value="ECO:0007669"/>
    <property type="project" value="TreeGrafter"/>
</dbReference>
<evidence type="ECO:0000256" key="2">
    <source>
        <dbReference type="ARBA" id="ARBA00022692"/>
    </source>
</evidence>
<evidence type="ECO:0000313" key="6">
    <source>
        <dbReference type="EMBL" id="KHF24325.1"/>
    </source>
</evidence>
<dbReference type="CDD" id="cd09323">
    <property type="entry name" value="TDT_SLAC1_like"/>
    <property type="match status" value="1"/>
</dbReference>
<protein>
    <submittedName>
        <fullName evidence="6">Tellurite resistance-like protein</fullName>
    </submittedName>
</protein>
<dbReference type="Pfam" id="PF03595">
    <property type="entry name" value="SLAC1"/>
    <property type="match status" value="1"/>
</dbReference>
<evidence type="ECO:0000313" key="7">
    <source>
        <dbReference type="Proteomes" id="UP000030856"/>
    </source>
</evidence>
<dbReference type="PATRIC" id="fig|2340.3.peg.2397"/>
<comment type="caution">
    <text evidence="6">The sequence shown here is derived from an EMBL/GenBank/DDBJ whole genome shotgun (WGS) entry which is preliminary data.</text>
</comment>
<dbReference type="EMBL" id="JRAA01000003">
    <property type="protein sequence ID" value="KHF24325.1"/>
    <property type="molecule type" value="Genomic_DNA"/>
</dbReference>
<dbReference type="OrthoDB" id="309023at2"/>
<evidence type="ECO:0000256" key="1">
    <source>
        <dbReference type="ARBA" id="ARBA00004141"/>
    </source>
</evidence>
<feature type="transmembrane region" description="Helical" evidence="5">
    <location>
        <begin position="108"/>
        <end position="129"/>
    </location>
</feature>
<evidence type="ECO:0000256" key="5">
    <source>
        <dbReference type="SAM" id="Phobius"/>
    </source>
</evidence>
<keyword evidence="7" id="KW-1185">Reference proteome</keyword>
<evidence type="ECO:0000256" key="4">
    <source>
        <dbReference type="ARBA" id="ARBA00023136"/>
    </source>
</evidence>
<keyword evidence="4 5" id="KW-0472">Membrane</keyword>
<dbReference type="PANTHER" id="PTHR37955:SF1">
    <property type="entry name" value="DEP DOMAIN-CONTAINING PROTEIN"/>
    <property type="match status" value="1"/>
</dbReference>
<feature type="transmembrane region" description="Helical" evidence="5">
    <location>
        <begin position="141"/>
        <end position="161"/>
    </location>
</feature>
<feature type="transmembrane region" description="Helical" evidence="5">
    <location>
        <begin position="198"/>
        <end position="217"/>
    </location>
</feature>
<keyword evidence="2 5" id="KW-0812">Transmembrane</keyword>